<dbReference type="EMBL" id="CP159218">
    <property type="protein sequence ID" value="XCG63524.1"/>
    <property type="molecule type" value="Genomic_DNA"/>
</dbReference>
<dbReference type="PRINTS" id="PR00412">
    <property type="entry name" value="EPOXHYDRLASE"/>
</dbReference>
<dbReference type="PRINTS" id="PR00111">
    <property type="entry name" value="ABHYDROLASE"/>
</dbReference>
<dbReference type="AlphaFoldDB" id="A0AAU8DNF2"/>
<dbReference type="InterPro" id="IPR000639">
    <property type="entry name" value="Epox_hydrolase-like"/>
</dbReference>
<dbReference type="GO" id="GO:0016787">
    <property type="term" value="F:hydrolase activity"/>
    <property type="evidence" value="ECO:0007669"/>
    <property type="project" value="UniProtKB-KW"/>
</dbReference>
<protein>
    <submittedName>
        <fullName evidence="3">Alpha/beta hydrolase</fullName>
    </submittedName>
</protein>
<dbReference type="Pfam" id="PF00561">
    <property type="entry name" value="Abhydrolase_1"/>
    <property type="match status" value="1"/>
</dbReference>
<sequence length="303" mass="33748">MMNDALAAGHADRGYFEGFTERLIDVGEARIFTRSAGEGPAVLLVHGHPRTSGTWHRVAPQLVAAGHTVVCADLRGYGRSIGPEPTPDHSAHSKRVVAGDLRAAMDQLGHSTFAVVGHDRGSYVAFRMALDAPAVVTRVALLDCIPIIEHLERITTQFATRWWHWFFFAQPDVPERVISADPDAWYRGDPAVMGEQNYAEWRAATRDPRVVRAMLEDYRAGLGIDAQDERDDRFAGRRLRMPTLIAWSQHDDLEELFGDPVRIWHGWADDVTGVRIPSGHHMAEEAPDALAAVLAEFLHPERD</sequence>
<dbReference type="InterPro" id="IPR029058">
    <property type="entry name" value="AB_hydrolase_fold"/>
</dbReference>
<evidence type="ECO:0000259" key="2">
    <source>
        <dbReference type="Pfam" id="PF00561"/>
    </source>
</evidence>
<name>A0AAU8DNF2_9ACTN</name>
<gene>
    <name evidence="3" type="ORF">ABLG96_20400</name>
</gene>
<organism evidence="3">
    <name type="scientific">Nakamurella sp. A5-74</name>
    <dbReference type="NCBI Taxonomy" id="3158264"/>
    <lineage>
        <taxon>Bacteria</taxon>
        <taxon>Bacillati</taxon>
        <taxon>Actinomycetota</taxon>
        <taxon>Actinomycetes</taxon>
        <taxon>Nakamurellales</taxon>
        <taxon>Nakamurellaceae</taxon>
        <taxon>Nakamurella</taxon>
    </lineage>
</organism>
<keyword evidence="1 3" id="KW-0378">Hydrolase</keyword>
<accession>A0AAU8DNF2</accession>
<reference evidence="3" key="1">
    <citation type="submission" date="2024-05" db="EMBL/GenBank/DDBJ databases">
        <authorList>
            <person name="Cai S.Y."/>
            <person name="Jin L.M."/>
            <person name="Li H.R."/>
        </authorList>
    </citation>
    <scope>NUCLEOTIDE SEQUENCE</scope>
    <source>
        <strain evidence="3">A5-74</strain>
    </source>
</reference>
<dbReference type="PANTHER" id="PTHR43329">
    <property type="entry name" value="EPOXIDE HYDROLASE"/>
    <property type="match status" value="1"/>
</dbReference>
<dbReference type="RefSeq" id="WP_353649139.1">
    <property type="nucleotide sequence ID" value="NZ_CP159218.1"/>
</dbReference>
<dbReference type="InterPro" id="IPR000073">
    <property type="entry name" value="AB_hydrolase_1"/>
</dbReference>
<evidence type="ECO:0000313" key="3">
    <source>
        <dbReference type="EMBL" id="XCG63524.1"/>
    </source>
</evidence>
<feature type="domain" description="AB hydrolase-1" evidence="2">
    <location>
        <begin position="40"/>
        <end position="282"/>
    </location>
</feature>
<dbReference type="Gene3D" id="3.40.50.1820">
    <property type="entry name" value="alpha/beta hydrolase"/>
    <property type="match status" value="1"/>
</dbReference>
<proteinExistence type="predicted"/>
<evidence type="ECO:0000256" key="1">
    <source>
        <dbReference type="ARBA" id="ARBA00022801"/>
    </source>
</evidence>
<dbReference type="SUPFAM" id="SSF53474">
    <property type="entry name" value="alpha/beta-Hydrolases"/>
    <property type="match status" value="1"/>
</dbReference>